<dbReference type="Gene3D" id="1.20.1280.50">
    <property type="match status" value="1"/>
</dbReference>
<dbReference type="InterPro" id="IPR001810">
    <property type="entry name" value="F-box_dom"/>
</dbReference>
<feature type="domain" description="F-box" evidence="2">
    <location>
        <begin position="76"/>
        <end position="123"/>
    </location>
</feature>
<dbReference type="Pfam" id="PF12937">
    <property type="entry name" value="F-box-like"/>
    <property type="match status" value="1"/>
</dbReference>
<name>A0A9P4L4P3_9PLEO</name>
<evidence type="ECO:0000313" key="4">
    <source>
        <dbReference type="Proteomes" id="UP000800039"/>
    </source>
</evidence>
<gene>
    <name evidence="3" type="ORF">K460DRAFT_380828</name>
</gene>
<dbReference type="AlphaFoldDB" id="A0A9P4L4P3"/>
<reference evidence="3" key="1">
    <citation type="submission" date="2020-01" db="EMBL/GenBank/DDBJ databases">
        <authorList>
            <consortium name="DOE Joint Genome Institute"/>
            <person name="Haridas S."/>
            <person name="Albert R."/>
            <person name="Binder M."/>
            <person name="Bloem J."/>
            <person name="Labutti K."/>
            <person name="Salamov A."/>
            <person name="Andreopoulos B."/>
            <person name="Baker S.E."/>
            <person name="Barry K."/>
            <person name="Bills G."/>
            <person name="Bluhm B.H."/>
            <person name="Cannon C."/>
            <person name="Castanera R."/>
            <person name="Culley D.E."/>
            <person name="Daum C."/>
            <person name="Ezra D."/>
            <person name="Gonzalez J.B."/>
            <person name="Henrissat B."/>
            <person name="Kuo A."/>
            <person name="Liang C."/>
            <person name="Lipzen A."/>
            <person name="Lutzoni F."/>
            <person name="Magnuson J."/>
            <person name="Mondo S."/>
            <person name="Nolan M."/>
            <person name="Ohm R."/>
            <person name="Pangilinan J."/>
            <person name="Park H.-J."/>
            <person name="Ramirez L."/>
            <person name="Alfaro M."/>
            <person name="Sun H."/>
            <person name="Tritt A."/>
            <person name="Yoshinaga Y."/>
            <person name="Zwiers L.-H."/>
            <person name="Turgeon B.G."/>
            <person name="Goodwin S.B."/>
            <person name="Spatafora J.W."/>
            <person name="Crous P.W."/>
            <person name="Grigoriev I.V."/>
        </authorList>
    </citation>
    <scope>NUCLEOTIDE SEQUENCE</scope>
    <source>
        <strain evidence="3">CBS 394.84</strain>
    </source>
</reference>
<dbReference type="SUPFAM" id="SSF81383">
    <property type="entry name" value="F-box domain"/>
    <property type="match status" value="1"/>
</dbReference>
<dbReference type="Proteomes" id="UP000800039">
    <property type="component" value="Unassembled WGS sequence"/>
</dbReference>
<dbReference type="CDD" id="cd09917">
    <property type="entry name" value="F-box_SF"/>
    <property type="match status" value="1"/>
</dbReference>
<dbReference type="RefSeq" id="XP_040783666.1">
    <property type="nucleotide sequence ID" value="XM_040935298.1"/>
</dbReference>
<feature type="compositionally biased region" description="Basic and acidic residues" evidence="1">
    <location>
        <begin position="36"/>
        <end position="55"/>
    </location>
</feature>
<feature type="compositionally biased region" description="Basic and acidic residues" evidence="1">
    <location>
        <begin position="15"/>
        <end position="24"/>
    </location>
</feature>
<organism evidence="3 4">
    <name type="scientific">Cucurbitaria berberidis CBS 394.84</name>
    <dbReference type="NCBI Taxonomy" id="1168544"/>
    <lineage>
        <taxon>Eukaryota</taxon>
        <taxon>Fungi</taxon>
        <taxon>Dikarya</taxon>
        <taxon>Ascomycota</taxon>
        <taxon>Pezizomycotina</taxon>
        <taxon>Dothideomycetes</taxon>
        <taxon>Pleosporomycetidae</taxon>
        <taxon>Pleosporales</taxon>
        <taxon>Pleosporineae</taxon>
        <taxon>Cucurbitariaceae</taxon>
        <taxon>Cucurbitaria</taxon>
    </lineage>
</organism>
<dbReference type="OrthoDB" id="3800738at2759"/>
<accession>A0A9P4L4P3</accession>
<dbReference type="PROSITE" id="PS50181">
    <property type="entry name" value="FBOX"/>
    <property type="match status" value="1"/>
</dbReference>
<evidence type="ECO:0000259" key="2">
    <source>
        <dbReference type="PROSITE" id="PS50181"/>
    </source>
</evidence>
<dbReference type="InterPro" id="IPR036047">
    <property type="entry name" value="F-box-like_dom_sf"/>
</dbReference>
<proteinExistence type="predicted"/>
<dbReference type="EMBL" id="ML976619">
    <property type="protein sequence ID" value="KAF1841103.1"/>
    <property type="molecule type" value="Genomic_DNA"/>
</dbReference>
<dbReference type="SMART" id="SM00256">
    <property type="entry name" value="FBOX"/>
    <property type="match status" value="1"/>
</dbReference>
<protein>
    <recommendedName>
        <fullName evidence="2">F-box domain-containing protein</fullName>
    </recommendedName>
</protein>
<feature type="region of interest" description="Disordered" evidence="1">
    <location>
        <begin position="1"/>
        <end position="75"/>
    </location>
</feature>
<dbReference type="GeneID" id="63852549"/>
<comment type="caution">
    <text evidence="3">The sequence shown here is derived from an EMBL/GenBank/DDBJ whole genome shotgun (WGS) entry which is preliminary data.</text>
</comment>
<evidence type="ECO:0000256" key="1">
    <source>
        <dbReference type="SAM" id="MobiDB-lite"/>
    </source>
</evidence>
<sequence>MDHQRQPHASAFARFSDKLKETTKRVSAHHQHNRAPSREHDTLHIRGPSRDERRSSSASYTDKLRHMLTASPRPPRTGIDDLPIEVQQHIFLFLDFWSILRCQRVCKLWRDLVPGDSPLLQEALYLKPSRSLQIYSCVPATFEFDFDISVRSVVSGPQPIGSRFTLGVRKDFTMTRRCMGLIRTSSEIVFHPIIMDVNSYLQRSDFKSHVVEAGEEGAGAGSWRNMLVAMPPLRELRLRHGKTRTVYRVLRVSGGEDGIRLGDLFRVMDEWAAV</sequence>
<feature type="compositionally biased region" description="Basic residues" evidence="1">
    <location>
        <begin position="26"/>
        <end position="35"/>
    </location>
</feature>
<keyword evidence="4" id="KW-1185">Reference proteome</keyword>
<evidence type="ECO:0000313" key="3">
    <source>
        <dbReference type="EMBL" id="KAF1841103.1"/>
    </source>
</evidence>